<dbReference type="EMBL" id="CP058561">
    <property type="protein sequence ID" value="QUH29115.1"/>
    <property type="molecule type" value="Genomic_DNA"/>
</dbReference>
<dbReference type="OrthoDB" id="2620555at2"/>
<dbReference type="Proteomes" id="UP000677305">
    <property type="component" value="Chromosome"/>
</dbReference>
<sequence>MDEWSKAIWIFVELMIASLILVNVVILVRMAGEAGRAQQREIDAVAITKEFRTYFRYEENDKIYPQDIISIIFETRGYPEVWVDTTIGDEDGFNYKWNTSLPSNDTKWDLTNISENILPYKSRYKSTVVKNINGDINRIEFRRIAYGK</sequence>
<dbReference type="RefSeq" id="WP_113672717.1">
    <property type="nucleotide sequence ID" value="NZ_CP058561.1"/>
</dbReference>
<keyword evidence="1" id="KW-0472">Membrane</keyword>
<evidence type="ECO:0000313" key="3">
    <source>
        <dbReference type="Proteomes" id="UP000677305"/>
    </source>
</evidence>
<proteinExistence type="predicted"/>
<accession>A0A8J8MAH2</accession>
<evidence type="ECO:0000256" key="1">
    <source>
        <dbReference type="SAM" id="Phobius"/>
    </source>
</evidence>
<protein>
    <submittedName>
        <fullName evidence="2">Uncharacterized protein</fullName>
    </submittedName>
</protein>
<keyword evidence="1" id="KW-1133">Transmembrane helix</keyword>
<dbReference type="AlphaFoldDB" id="A0A8J8MAH2"/>
<keyword evidence="1" id="KW-0812">Transmembrane</keyword>
<keyword evidence="3" id="KW-1185">Reference proteome</keyword>
<dbReference type="KEGG" id="vgu:HYG85_09340"/>
<gene>
    <name evidence="2" type="ORF">HYG85_09340</name>
</gene>
<organism evidence="2 3">
    <name type="scientific">Vallitalea guaymasensis</name>
    <dbReference type="NCBI Taxonomy" id="1185412"/>
    <lineage>
        <taxon>Bacteria</taxon>
        <taxon>Bacillati</taxon>
        <taxon>Bacillota</taxon>
        <taxon>Clostridia</taxon>
        <taxon>Lachnospirales</taxon>
        <taxon>Vallitaleaceae</taxon>
        <taxon>Vallitalea</taxon>
    </lineage>
</organism>
<feature type="transmembrane region" description="Helical" evidence="1">
    <location>
        <begin position="6"/>
        <end position="28"/>
    </location>
</feature>
<reference evidence="2 3" key="1">
    <citation type="submission" date="2020-07" db="EMBL/GenBank/DDBJ databases">
        <title>Vallitalea guaymasensis genome.</title>
        <authorList>
            <person name="Postec A."/>
        </authorList>
    </citation>
    <scope>NUCLEOTIDE SEQUENCE [LARGE SCALE GENOMIC DNA]</scope>
    <source>
        <strain evidence="2 3">Ra1766G1</strain>
    </source>
</reference>
<name>A0A8J8MAH2_9FIRM</name>
<evidence type="ECO:0000313" key="2">
    <source>
        <dbReference type="EMBL" id="QUH29115.1"/>
    </source>
</evidence>